<name>A0A9J6F623_RHIMP</name>
<dbReference type="EMBL" id="JABSTU010000001">
    <property type="protein sequence ID" value="KAH8041996.1"/>
    <property type="molecule type" value="Genomic_DNA"/>
</dbReference>
<evidence type="ECO:0000256" key="1">
    <source>
        <dbReference type="SAM" id="MobiDB-lite"/>
    </source>
</evidence>
<accession>A0A9J6F623</accession>
<dbReference type="AlphaFoldDB" id="A0A9J6F623"/>
<comment type="caution">
    <text evidence="2">The sequence shown here is derived from an EMBL/GenBank/DDBJ whole genome shotgun (WGS) entry which is preliminary data.</text>
</comment>
<reference evidence="2" key="1">
    <citation type="journal article" date="2020" name="Cell">
        <title>Large-Scale Comparative Analyses of Tick Genomes Elucidate Their Genetic Diversity and Vector Capacities.</title>
        <authorList>
            <consortium name="Tick Genome and Microbiome Consortium (TIGMIC)"/>
            <person name="Jia N."/>
            <person name="Wang J."/>
            <person name="Shi W."/>
            <person name="Du L."/>
            <person name="Sun Y."/>
            <person name="Zhan W."/>
            <person name="Jiang J.F."/>
            <person name="Wang Q."/>
            <person name="Zhang B."/>
            <person name="Ji P."/>
            <person name="Bell-Sakyi L."/>
            <person name="Cui X.M."/>
            <person name="Yuan T.T."/>
            <person name="Jiang B.G."/>
            <person name="Yang W.F."/>
            <person name="Lam T.T."/>
            <person name="Chang Q.C."/>
            <person name="Ding S.J."/>
            <person name="Wang X.J."/>
            <person name="Zhu J.G."/>
            <person name="Ruan X.D."/>
            <person name="Zhao L."/>
            <person name="Wei J.T."/>
            <person name="Ye R.Z."/>
            <person name="Que T.C."/>
            <person name="Du C.H."/>
            <person name="Zhou Y.H."/>
            <person name="Cheng J.X."/>
            <person name="Dai P.F."/>
            <person name="Guo W.B."/>
            <person name="Han X.H."/>
            <person name="Huang E.J."/>
            <person name="Li L.F."/>
            <person name="Wei W."/>
            <person name="Gao Y.C."/>
            <person name="Liu J.Z."/>
            <person name="Shao H.Z."/>
            <person name="Wang X."/>
            <person name="Wang C.C."/>
            <person name="Yang T.C."/>
            <person name="Huo Q.B."/>
            <person name="Li W."/>
            <person name="Chen H.Y."/>
            <person name="Chen S.E."/>
            <person name="Zhou L.G."/>
            <person name="Ni X.B."/>
            <person name="Tian J.H."/>
            <person name="Sheng Y."/>
            <person name="Liu T."/>
            <person name="Pan Y.S."/>
            <person name="Xia L.Y."/>
            <person name="Li J."/>
            <person name="Zhao F."/>
            <person name="Cao W.C."/>
        </authorList>
    </citation>
    <scope>NUCLEOTIDE SEQUENCE</scope>
    <source>
        <strain evidence="2">Rmic-2018</strain>
    </source>
</reference>
<feature type="region of interest" description="Disordered" evidence="1">
    <location>
        <begin position="45"/>
        <end position="66"/>
    </location>
</feature>
<dbReference type="Proteomes" id="UP000821866">
    <property type="component" value="Chromosome 1"/>
</dbReference>
<dbReference type="VEuPathDB" id="VectorBase:LOC119175965"/>
<evidence type="ECO:0000313" key="2">
    <source>
        <dbReference type="EMBL" id="KAH8041996.1"/>
    </source>
</evidence>
<evidence type="ECO:0000313" key="3">
    <source>
        <dbReference type="Proteomes" id="UP000821866"/>
    </source>
</evidence>
<keyword evidence="3" id="KW-1185">Reference proteome</keyword>
<proteinExistence type="predicted"/>
<protein>
    <submittedName>
        <fullName evidence="2">Uncharacterized protein</fullName>
    </submittedName>
</protein>
<sequence length="283" mass="31415">MTTLQDTVVPETDEPCKAELPVVHEVNNVAEMHGGVGGVRADKFPTSGVGGKPSPTTFANMPSEDPRDKKCRVAQLKSRIAVFREIYGRCQLVEKFPTTYLVYMASVIRSGSAFKQKAKQYTRAQEVRHYAGLQQSASVEMRPPQPGFDAATFGAAAEHRNHRDSVAQEKATNAAYGVTVGRTSLRFVDVSRETEDHSLGKKERIDLSAAMIASTCRRKKKGSWRYTRVRLRLMCGRGRRGHYRCDTDPQRARDYSRIPSSVYPSKGTAAGSCFPLIDLGCHR</sequence>
<gene>
    <name evidence="2" type="ORF">HPB51_019737</name>
</gene>
<reference evidence="2" key="2">
    <citation type="submission" date="2021-09" db="EMBL/GenBank/DDBJ databases">
        <authorList>
            <person name="Jia N."/>
            <person name="Wang J."/>
            <person name="Shi W."/>
            <person name="Du L."/>
            <person name="Sun Y."/>
            <person name="Zhan W."/>
            <person name="Jiang J."/>
            <person name="Wang Q."/>
            <person name="Zhang B."/>
            <person name="Ji P."/>
            <person name="Sakyi L.B."/>
            <person name="Cui X."/>
            <person name="Yuan T."/>
            <person name="Jiang B."/>
            <person name="Yang W."/>
            <person name="Lam T.T.-Y."/>
            <person name="Chang Q."/>
            <person name="Ding S."/>
            <person name="Wang X."/>
            <person name="Zhu J."/>
            <person name="Ruan X."/>
            <person name="Zhao L."/>
            <person name="Wei J."/>
            <person name="Que T."/>
            <person name="Du C."/>
            <person name="Cheng J."/>
            <person name="Dai P."/>
            <person name="Han X."/>
            <person name="Huang E."/>
            <person name="Gao Y."/>
            <person name="Liu J."/>
            <person name="Shao H."/>
            <person name="Ye R."/>
            <person name="Li L."/>
            <person name="Wei W."/>
            <person name="Wang X."/>
            <person name="Wang C."/>
            <person name="Huo Q."/>
            <person name="Li W."/>
            <person name="Guo W."/>
            <person name="Chen H."/>
            <person name="Chen S."/>
            <person name="Zhou L."/>
            <person name="Zhou L."/>
            <person name="Ni X."/>
            <person name="Tian J."/>
            <person name="Zhou Y."/>
            <person name="Sheng Y."/>
            <person name="Liu T."/>
            <person name="Pan Y."/>
            <person name="Xia L."/>
            <person name="Li J."/>
            <person name="Zhao F."/>
            <person name="Cao W."/>
        </authorList>
    </citation>
    <scope>NUCLEOTIDE SEQUENCE</scope>
    <source>
        <strain evidence="2">Rmic-2018</strain>
        <tissue evidence="2">Larvae</tissue>
    </source>
</reference>
<organism evidence="2 3">
    <name type="scientific">Rhipicephalus microplus</name>
    <name type="common">Cattle tick</name>
    <name type="synonym">Boophilus microplus</name>
    <dbReference type="NCBI Taxonomy" id="6941"/>
    <lineage>
        <taxon>Eukaryota</taxon>
        <taxon>Metazoa</taxon>
        <taxon>Ecdysozoa</taxon>
        <taxon>Arthropoda</taxon>
        <taxon>Chelicerata</taxon>
        <taxon>Arachnida</taxon>
        <taxon>Acari</taxon>
        <taxon>Parasitiformes</taxon>
        <taxon>Ixodida</taxon>
        <taxon>Ixodoidea</taxon>
        <taxon>Ixodidae</taxon>
        <taxon>Rhipicephalinae</taxon>
        <taxon>Rhipicephalus</taxon>
        <taxon>Boophilus</taxon>
    </lineage>
</organism>